<evidence type="ECO:0000256" key="1">
    <source>
        <dbReference type="ARBA" id="ARBA00023224"/>
    </source>
</evidence>
<name>A0ABN6F117_9BACT</name>
<accession>A0ABN6F117</accession>
<evidence type="ECO:0000256" key="2">
    <source>
        <dbReference type="PROSITE-ProRule" id="PRU00284"/>
    </source>
</evidence>
<dbReference type="Pfam" id="PF00015">
    <property type="entry name" value="MCPsignal"/>
    <property type="match status" value="1"/>
</dbReference>
<dbReference type="PANTHER" id="PTHR32089:SF112">
    <property type="entry name" value="LYSOZYME-LIKE PROTEIN-RELATED"/>
    <property type="match status" value="1"/>
</dbReference>
<feature type="domain" description="Methyl-accepting transducer" evidence="5">
    <location>
        <begin position="47"/>
        <end position="195"/>
    </location>
</feature>
<evidence type="ECO:0000256" key="4">
    <source>
        <dbReference type="SAM" id="MobiDB-lite"/>
    </source>
</evidence>
<evidence type="ECO:0000313" key="6">
    <source>
        <dbReference type="EMBL" id="BCS95002.1"/>
    </source>
</evidence>
<dbReference type="PANTHER" id="PTHR32089">
    <property type="entry name" value="METHYL-ACCEPTING CHEMOTAXIS PROTEIN MCPB"/>
    <property type="match status" value="1"/>
</dbReference>
<proteinExistence type="predicted"/>
<reference evidence="6 7" key="1">
    <citation type="submission" date="2021-02" db="EMBL/GenBank/DDBJ databases">
        <title>Complete genome of Desulfoluna sp. strain ASN36.</title>
        <authorList>
            <person name="Takahashi A."/>
            <person name="Kojima H."/>
            <person name="Fukui M."/>
        </authorList>
    </citation>
    <scope>NUCLEOTIDE SEQUENCE [LARGE SCALE GENOMIC DNA]</scope>
    <source>
        <strain evidence="6 7">ASN36</strain>
    </source>
</reference>
<evidence type="ECO:0000259" key="5">
    <source>
        <dbReference type="PROSITE" id="PS50111"/>
    </source>
</evidence>
<evidence type="ECO:0000256" key="3">
    <source>
        <dbReference type="SAM" id="Coils"/>
    </source>
</evidence>
<sequence>MKDRQDSISSKEALLLDQSDAPHDQTAKNLKRTGTITQASIALANATSSAMDDLGYAARNINQVMETITQLSEGKSLITLDDTIKSNRAGKTEEGFAALADEFKALANQTTAATREIKEKVNQVQASAMQNVTHIENISEIITDIVSVILTVTTAVEEQSSTTKEIAKTAAMASRAIENLNARVSEYSKTIDEIVRHV</sequence>
<protein>
    <recommendedName>
        <fullName evidence="5">Methyl-accepting transducer domain-containing protein</fullName>
    </recommendedName>
</protein>
<organism evidence="6 7">
    <name type="scientific">Desulfoluna limicola</name>
    <dbReference type="NCBI Taxonomy" id="2810562"/>
    <lineage>
        <taxon>Bacteria</taxon>
        <taxon>Pseudomonadati</taxon>
        <taxon>Thermodesulfobacteriota</taxon>
        <taxon>Desulfobacteria</taxon>
        <taxon>Desulfobacterales</taxon>
        <taxon>Desulfolunaceae</taxon>
        <taxon>Desulfoluna</taxon>
    </lineage>
</organism>
<gene>
    <name evidence="6" type="ORF">DSLASN_06340</name>
</gene>
<evidence type="ECO:0000313" key="7">
    <source>
        <dbReference type="Proteomes" id="UP001320148"/>
    </source>
</evidence>
<feature type="region of interest" description="Disordered" evidence="4">
    <location>
        <begin position="1"/>
        <end position="32"/>
    </location>
</feature>
<dbReference type="PROSITE" id="PS50111">
    <property type="entry name" value="CHEMOTAXIS_TRANSDUC_2"/>
    <property type="match status" value="1"/>
</dbReference>
<keyword evidence="7" id="KW-1185">Reference proteome</keyword>
<feature type="coiled-coil region" evidence="3">
    <location>
        <begin position="170"/>
        <end position="197"/>
    </location>
</feature>
<keyword evidence="3" id="KW-0175">Coiled coil</keyword>
<dbReference type="RefSeq" id="WP_236891296.1">
    <property type="nucleotide sequence ID" value="NZ_AP024488.1"/>
</dbReference>
<dbReference type="Proteomes" id="UP001320148">
    <property type="component" value="Chromosome"/>
</dbReference>
<dbReference type="InterPro" id="IPR004089">
    <property type="entry name" value="MCPsignal_dom"/>
</dbReference>
<keyword evidence="1 2" id="KW-0807">Transducer</keyword>
<dbReference type="Gene3D" id="1.10.287.950">
    <property type="entry name" value="Methyl-accepting chemotaxis protein"/>
    <property type="match status" value="1"/>
</dbReference>
<dbReference type="SUPFAM" id="SSF58104">
    <property type="entry name" value="Methyl-accepting chemotaxis protein (MCP) signaling domain"/>
    <property type="match status" value="1"/>
</dbReference>
<dbReference type="EMBL" id="AP024488">
    <property type="protein sequence ID" value="BCS95002.1"/>
    <property type="molecule type" value="Genomic_DNA"/>
</dbReference>